<evidence type="ECO:0000256" key="4">
    <source>
        <dbReference type="ARBA" id="ARBA00022490"/>
    </source>
</evidence>
<dbReference type="GO" id="GO:0000731">
    <property type="term" value="P:DNA synthesis involved in DNA repair"/>
    <property type="evidence" value="ECO:0007669"/>
    <property type="project" value="TreeGrafter"/>
</dbReference>
<name>A0A2G9XBH8_UNCKA</name>
<dbReference type="PROSITE" id="PS00617">
    <property type="entry name" value="RECF_1"/>
    <property type="match status" value="1"/>
</dbReference>
<dbReference type="GO" id="GO:0009432">
    <property type="term" value="P:SOS response"/>
    <property type="evidence" value="ECO:0007669"/>
    <property type="project" value="UniProtKB-UniRule"/>
</dbReference>
<feature type="domain" description="RecF/RecN/SMC N-terminal" evidence="10">
    <location>
        <begin position="5"/>
        <end position="339"/>
    </location>
</feature>
<evidence type="ECO:0000256" key="8">
    <source>
        <dbReference type="ARBA" id="ARBA00023125"/>
    </source>
</evidence>
<evidence type="ECO:0000256" key="2">
    <source>
        <dbReference type="ARBA" id="ARBA00008016"/>
    </source>
</evidence>
<dbReference type="InterPro" id="IPR018078">
    <property type="entry name" value="DNA-binding_RecF_CS"/>
</dbReference>
<evidence type="ECO:0000256" key="1">
    <source>
        <dbReference type="ARBA" id="ARBA00004496"/>
    </source>
</evidence>
<dbReference type="InterPro" id="IPR003395">
    <property type="entry name" value="RecF/RecN/SMC_N"/>
</dbReference>
<dbReference type="EMBL" id="PCQY01000036">
    <property type="protein sequence ID" value="PIP04340.1"/>
    <property type="molecule type" value="Genomic_DNA"/>
</dbReference>
<dbReference type="HAMAP" id="MF_00365">
    <property type="entry name" value="RecF"/>
    <property type="match status" value="1"/>
</dbReference>
<organism evidence="11 12">
    <name type="scientific">candidate division WWE3 bacterium CG23_combo_of_CG06-09_8_20_14_all_40_14</name>
    <dbReference type="NCBI Taxonomy" id="1975095"/>
    <lineage>
        <taxon>Bacteria</taxon>
        <taxon>Katanobacteria</taxon>
    </lineage>
</organism>
<gene>
    <name evidence="9" type="primary">recF</name>
    <name evidence="11" type="ORF">COX53_03215</name>
</gene>
<comment type="subcellular location">
    <subcellularLocation>
        <location evidence="1 9">Cytoplasm</location>
    </subcellularLocation>
</comment>
<dbReference type="PANTHER" id="PTHR32182:SF0">
    <property type="entry name" value="DNA REPLICATION AND REPAIR PROTEIN RECF"/>
    <property type="match status" value="1"/>
</dbReference>
<dbReference type="PANTHER" id="PTHR32182">
    <property type="entry name" value="DNA REPLICATION AND REPAIR PROTEIN RECF"/>
    <property type="match status" value="1"/>
</dbReference>
<dbReference type="Proteomes" id="UP000231388">
    <property type="component" value="Unassembled WGS sequence"/>
</dbReference>
<proteinExistence type="inferred from homology"/>
<evidence type="ECO:0000256" key="7">
    <source>
        <dbReference type="ARBA" id="ARBA00022840"/>
    </source>
</evidence>
<protein>
    <recommendedName>
        <fullName evidence="3 9">DNA replication and repair protein RecF</fullName>
    </recommendedName>
</protein>
<keyword evidence="6 9" id="KW-0547">Nucleotide-binding</keyword>
<sequence>MTMTIKSLRLKNFRNHKNAHFTFSEGANLILGPNGSGKSNILEVLYFLAVGNFIKAGVDKDVISYNEDFCRTDAVIVENEDSAMLSGSVVWINKTDKTVKSYEVNKIKRLKNKFLGNFYAVLFTPESLELVTDSPSLRREYVDFVLSQVDFKYRTYKPLYEKVIRNRNKVLEKIRNREASQTQLDYWDIKALEYGKFIQEKRDEFFNFINSNIAESAGTLGLKTLNISYLRSSISKDRLEEYKLKDIKAGLTLTGPHRDDFEFLLSKRNLKYFGSRGEHRTTSLSLKMCELKFIKNKTGIRPALLLDDIFSELDGNHRKTVIELCKTQQTVITSADKNLVPEPLIKNARTFFL</sequence>
<keyword evidence="9" id="KW-0742">SOS response</keyword>
<dbReference type="NCBIfam" id="TIGR00611">
    <property type="entry name" value="recf"/>
    <property type="match status" value="1"/>
</dbReference>
<keyword evidence="8 9" id="KW-0238">DNA-binding</keyword>
<accession>A0A2G9XBH8</accession>
<dbReference type="GO" id="GO:0006302">
    <property type="term" value="P:double-strand break repair"/>
    <property type="evidence" value="ECO:0007669"/>
    <property type="project" value="TreeGrafter"/>
</dbReference>
<evidence type="ECO:0000259" key="10">
    <source>
        <dbReference type="Pfam" id="PF02463"/>
    </source>
</evidence>
<evidence type="ECO:0000256" key="6">
    <source>
        <dbReference type="ARBA" id="ARBA00022741"/>
    </source>
</evidence>
<dbReference type="InterPro" id="IPR042174">
    <property type="entry name" value="RecF_2"/>
</dbReference>
<evidence type="ECO:0000256" key="9">
    <source>
        <dbReference type="HAMAP-Rule" id="MF_00365"/>
    </source>
</evidence>
<dbReference type="InterPro" id="IPR027417">
    <property type="entry name" value="P-loop_NTPase"/>
</dbReference>
<keyword evidence="7 9" id="KW-0067">ATP-binding</keyword>
<dbReference type="Pfam" id="PF02463">
    <property type="entry name" value="SMC_N"/>
    <property type="match status" value="1"/>
</dbReference>
<evidence type="ECO:0000256" key="3">
    <source>
        <dbReference type="ARBA" id="ARBA00020170"/>
    </source>
</evidence>
<dbReference type="GO" id="GO:0005737">
    <property type="term" value="C:cytoplasm"/>
    <property type="evidence" value="ECO:0007669"/>
    <property type="project" value="UniProtKB-SubCell"/>
</dbReference>
<evidence type="ECO:0000313" key="11">
    <source>
        <dbReference type="EMBL" id="PIP04340.1"/>
    </source>
</evidence>
<dbReference type="GO" id="GO:0003697">
    <property type="term" value="F:single-stranded DNA binding"/>
    <property type="evidence" value="ECO:0007669"/>
    <property type="project" value="UniProtKB-UniRule"/>
</dbReference>
<evidence type="ECO:0000256" key="5">
    <source>
        <dbReference type="ARBA" id="ARBA00022705"/>
    </source>
</evidence>
<dbReference type="Gene3D" id="1.20.1050.90">
    <property type="entry name" value="RecF/RecN/SMC, N-terminal domain"/>
    <property type="match status" value="1"/>
</dbReference>
<keyword evidence="9" id="KW-0234">DNA repair</keyword>
<reference evidence="11 12" key="1">
    <citation type="submission" date="2017-09" db="EMBL/GenBank/DDBJ databases">
        <title>Depth-based differentiation of microbial function through sediment-hosted aquifers and enrichment of novel symbionts in the deep terrestrial subsurface.</title>
        <authorList>
            <person name="Probst A.J."/>
            <person name="Ladd B."/>
            <person name="Jarett J.K."/>
            <person name="Geller-Mcgrath D.E."/>
            <person name="Sieber C.M."/>
            <person name="Emerson J.B."/>
            <person name="Anantharaman K."/>
            <person name="Thomas B.C."/>
            <person name="Malmstrom R."/>
            <person name="Stieglmeier M."/>
            <person name="Klingl A."/>
            <person name="Woyke T."/>
            <person name="Ryan C.M."/>
            <person name="Banfield J.F."/>
        </authorList>
    </citation>
    <scope>NUCLEOTIDE SEQUENCE [LARGE SCALE GENOMIC DNA]</scope>
    <source>
        <strain evidence="11">CG23_combo_of_CG06-09_8_20_14_all_40_14</strain>
    </source>
</reference>
<keyword evidence="4 9" id="KW-0963">Cytoplasm</keyword>
<dbReference type="GO" id="GO:0005524">
    <property type="term" value="F:ATP binding"/>
    <property type="evidence" value="ECO:0007669"/>
    <property type="project" value="UniProtKB-UniRule"/>
</dbReference>
<dbReference type="AlphaFoldDB" id="A0A2G9XBH8"/>
<feature type="binding site" evidence="9">
    <location>
        <begin position="32"/>
        <end position="39"/>
    </location>
    <ligand>
        <name>ATP</name>
        <dbReference type="ChEBI" id="CHEBI:30616"/>
    </ligand>
</feature>
<comment type="function">
    <text evidence="9">The RecF protein is involved in DNA metabolism; it is required for DNA replication and normal SOS inducibility. RecF binds preferentially to single-stranded, linear DNA. It also seems to bind ATP.</text>
</comment>
<keyword evidence="9" id="KW-0227">DNA damage</keyword>
<evidence type="ECO:0000313" key="12">
    <source>
        <dbReference type="Proteomes" id="UP000231388"/>
    </source>
</evidence>
<comment type="caution">
    <text evidence="11">The sequence shown here is derived from an EMBL/GenBank/DDBJ whole genome shotgun (WGS) entry which is preliminary data.</text>
</comment>
<comment type="similarity">
    <text evidence="2 9">Belongs to the RecF family.</text>
</comment>
<dbReference type="SUPFAM" id="SSF52540">
    <property type="entry name" value="P-loop containing nucleoside triphosphate hydrolases"/>
    <property type="match status" value="1"/>
</dbReference>
<dbReference type="Gene3D" id="3.40.50.300">
    <property type="entry name" value="P-loop containing nucleotide triphosphate hydrolases"/>
    <property type="match status" value="1"/>
</dbReference>
<dbReference type="InterPro" id="IPR001238">
    <property type="entry name" value="DNA-binding_RecF"/>
</dbReference>
<keyword evidence="5 9" id="KW-0235">DNA replication</keyword>
<dbReference type="GO" id="GO:0006260">
    <property type="term" value="P:DNA replication"/>
    <property type="evidence" value="ECO:0007669"/>
    <property type="project" value="UniProtKB-UniRule"/>
</dbReference>